<dbReference type="PROSITE" id="PS52016">
    <property type="entry name" value="TONB_DEPENDENT_REC_3"/>
    <property type="match status" value="1"/>
</dbReference>
<evidence type="ECO:0000256" key="5">
    <source>
        <dbReference type="ARBA" id="ARBA00022496"/>
    </source>
</evidence>
<dbReference type="InterPro" id="IPR012910">
    <property type="entry name" value="Plug_dom"/>
</dbReference>
<evidence type="ECO:0000256" key="14">
    <source>
        <dbReference type="PROSITE-ProRule" id="PRU01360"/>
    </source>
</evidence>
<evidence type="ECO:0000256" key="12">
    <source>
        <dbReference type="ARBA" id="ARBA00023170"/>
    </source>
</evidence>
<organism evidence="20 21">
    <name type="scientific">Methylophilus medardicus</name>
    <dbReference type="NCBI Taxonomy" id="2588534"/>
    <lineage>
        <taxon>Bacteria</taxon>
        <taxon>Pseudomonadati</taxon>
        <taxon>Pseudomonadota</taxon>
        <taxon>Betaproteobacteria</taxon>
        <taxon>Nitrosomonadales</taxon>
        <taxon>Methylophilaceae</taxon>
        <taxon>Methylophilus</taxon>
    </lineage>
</organism>
<dbReference type="GO" id="GO:0015344">
    <property type="term" value="F:siderophore uptake transmembrane transporter activity"/>
    <property type="evidence" value="ECO:0007669"/>
    <property type="project" value="TreeGrafter"/>
</dbReference>
<evidence type="ECO:0000256" key="7">
    <source>
        <dbReference type="ARBA" id="ARBA00022729"/>
    </source>
</evidence>
<dbReference type="InterPro" id="IPR039426">
    <property type="entry name" value="TonB-dep_rcpt-like"/>
</dbReference>
<keyword evidence="12 20" id="KW-0675">Receptor</keyword>
<dbReference type="Pfam" id="PF07715">
    <property type="entry name" value="Plug"/>
    <property type="match status" value="1"/>
</dbReference>
<dbReference type="NCBIfam" id="TIGR01783">
    <property type="entry name" value="TonB-siderophor"/>
    <property type="match status" value="1"/>
</dbReference>
<dbReference type="PANTHER" id="PTHR32552:SF68">
    <property type="entry name" value="FERRICHROME OUTER MEMBRANE TRANSPORTER_PHAGE RECEPTOR"/>
    <property type="match status" value="1"/>
</dbReference>
<dbReference type="InterPro" id="IPR010105">
    <property type="entry name" value="TonB_sidphr_rcpt"/>
</dbReference>
<keyword evidence="7 17" id="KW-0732">Signal</keyword>
<keyword evidence="13 14" id="KW-0998">Cell outer membrane</keyword>
<evidence type="ECO:0000256" key="9">
    <source>
        <dbReference type="ARBA" id="ARBA00023065"/>
    </source>
</evidence>
<dbReference type="Gene3D" id="2.170.130.10">
    <property type="entry name" value="TonB-dependent receptor, plug domain"/>
    <property type="match status" value="1"/>
</dbReference>
<keyword evidence="5" id="KW-0410">Iron transport</keyword>
<dbReference type="GO" id="GO:0038023">
    <property type="term" value="F:signaling receptor activity"/>
    <property type="evidence" value="ECO:0007669"/>
    <property type="project" value="InterPro"/>
</dbReference>
<feature type="signal peptide" evidence="17">
    <location>
        <begin position="1"/>
        <end position="35"/>
    </location>
</feature>
<accession>A0A5B8CTH6</accession>
<gene>
    <name evidence="20" type="ORF">FIU01_08740</name>
</gene>
<comment type="subcellular location">
    <subcellularLocation>
        <location evidence="1 14">Cell outer membrane</location>
        <topology evidence="1 14">Multi-pass membrane protein</topology>
    </subcellularLocation>
</comment>
<dbReference type="InterPro" id="IPR037066">
    <property type="entry name" value="Plug_dom_sf"/>
</dbReference>
<evidence type="ECO:0000256" key="15">
    <source>
        <dbReference type="RuleBase" id="RU003357"/>
    </source>
</evidence>
<evidence type="ECO:0000313" key="21">
    <source>
        <dbReference type="Proteomes" id="UP000311008"/>
    </source>
</evidence>
<evidence type="ECO:0000256" key="16">
    <source>
        <dbReference type="SAM" id="MobiDB-lite"/>
    </source>
</evidence>
<dbReference type="Proteomes" id="UP000311008">
    <property type="component" value="Chromosome"/>
</dbReference>
<evidence type="ECO:0000259" key="19">
    <source>
        <dbReference type="Pfam" id="PF07715"/>
    </source>
</evidence>
<proteinExistence type="inferred from homology"/>
<evidence type="ECO:0000256" key="4">
    <source>
        <dbReference type="ARBA" id="ARBA00022452"/>
    </source>
</evidence>
<evidence type="ECO:0000313" key="20">
    <source>
        <dbReference type="EMBL" id="QDC44607.1"/>
    </source>
</evidence>
<evidence type="ECO:0000256" key="6">
    <source>
        <dbReference type="ARBA" id="ARBA00022692"/>
    </source>
</evidence>
<dbReference type="FunFam" id="2.170.130.10:FF:000001">
    <property type="entry name" value="Catecholate siderophore TonB-dependent receptor"/>
    <property type="match status" value="1"/>
</dbReference>
<dbReference type="GO" id="GO:0009279">
    <property type="term" value="C:cell outer membrane"/>
    <property type="evidence" value="ECO:0007669"/>
    <property type="project" value="UniProtKB-SubCell"/>
</dbReference>
<name>A0A5B8CTH6_9PROT</name>
<evidence type="ECO:0000256" key="8">
    <source>
        <dbReference type="ARBA" id="ARBA00023004"/>
    </source>
</evidence>
<dbReference type="AlphaFoldDB" id="A0A5B8CTH6"/>
<dbReference type="SUPFAM" id="SSF56935">
    <property type="entry name" value="Porins"/>
    <property type="match status" value="1"/>
</dbReference>
<sequence length="745" mass="81926">MSIKLTTMKRPATPRLTPRPVLMAFGFLMASAALPVTTLSAAESNVIELETVEVKASKKSDTKPIRGYNAKRSSTATRTDTDLINVPQAITVITRDMMQDQSMQSIADAVRYVPGVQAAQGEGNRDQLVLRGNQTTSDLFVDGMRDDIQTYRDLYNTDRIEVLKGPNGMIFGRGGAGGVINRVSKKAGWDPVKDLSVSYGSFDHRRISADYGQGLTDEVAFRLNAVYENSNSYRDGVDLRRYGFSPTFTIKPGDKTEMVLSAEYFKDERIADRGVPAQATRTGALTTTNADFNRRPFRIGDYDQFFGNAKLSPTETETVAFNAAISHAFDNGVQVKNSSRLAFYDKYYQNVFANSPVSTTGLLSLAAYRDETKRENLINQTDITYTLKTGEVEHNVLGGFEINIQDTRNNRTAPTGTTDDNGTFTSTASSQSPFGVPVNFNRLVRNQQSDFTVMGVYMQDQIVFNPQWQAVIGLRHDRIDTDFRDLRPTAPVSNINVTNNLLSPRAGLIFKPSDNSSIYANYSTSYVPRAGDQLIGLTVSAASFKPEKFVNKEIGAKWDILPSLSLTAAIFKLERENILAADPNSPANNILIDGQETTGLELSLSGKVTDQWQVMAAYTLQEGETTKQQGAGNGAILAGSALALTPTRTFSLWNKYQINDTWAIGVGMVSRSEMYAAPPTASQSTILPGYTRFDAAIFAKLSPKWDAQVNIENLTNKDYALFAHNNNNITPGAPLNARATLNYHF</sequence>
<dbReference type="EMBL" id="CP040946">
    <property type="protein sequence ID" value="QDC44607.1"/>
    <property type="molecule type" value="Genomic_DNA"/>
</dbReference>
<feature type="chain" id="PRO_5022853293" evidence="17">
    <location>
        <begin position="36"/>
        <end position="745"/>
    </location>
</feature>
<keyword evidence="4 14" id="KW-1134">Transmembrane beta strand</keyword>
<dbReference type="PANTHER" id="PTHR32552">
    <property type="entry name" value="FERRICHROME IRON RECEPTOR-RELATED"/>
    <property type="match status" value="1"/>
</dbReference>
<evidence type="ECO:0000259" key="18">
    <source>
        <dbReference type="Pfam" id="PF00593"/>
    </source>
</evidence>
<keyword evidence="10 15" id="KW-0798">TonB box</keyword>
<evidence type="ECO:0000256" key="10">
    <source>
        <dbReference type="ARBA" id="ARBA00023077"/>
    </source>
</evidence>
<dbReference type="GO" id="GO:0015891">
    <property type="term" value="P:siderophore transport"/>
    <property type="evidence" value="ECO:0007669"/>
    <property type="project" value="InterPro"/>
</dbReference>
<dbReference type="KEGG" id="mmec:FIU01_08740"/>
<evidence type="ECO:0000256" key="17">
    <source>
        <dbReference type="SAM" id="SignalP"/>
    </source>
</evidence>
<dbReference type="InterPro" id="IPR036942">
    <property type="entry name" value="Beta-barrel_TonB_sf"/>
</dbReference>
<evidence type="ECO:0000256" key="2">
    <source>
        <dbReference type="ARBA" id="ARBA00009810"/>
    </source>
</evidence>
<keyword evidence="6 14" id="KW-0812">Transmembrane</keyword>
<keyword evidence="21" id="KW-1185">Reference proteome</keyword>
<feature type="domain" description="TonB-dependent receptor-like beta-barrel" evidence="18">
    <location>
        <begin position="286"/>
        <end position="714"/>
    </location>
</feature>
<evidence type="ECO:0000256" key="13">
    <source>
        <dbReference type="ARBA" id="ARBA00023237"/>
    </source>
</evidence>
<keyword evidence="11 14" id="KW-0472">Membrane</keyword>
<dbReference type="OrthoDB" id="9790771at2"/>
<reference evidence="21" key="1">
    <citation type="journal article" date="2019" name="ISME J.">
        <title>Evolution in action: habitat transition from sediment to the pelagial leads to genome streamlining in Methylophilaceae.</title>
        <authorList>
            <person name="Salcher M."/>
            <person name="Schaefle D."/>
            <person name="Kaspar M."/>
            <person name="Neuenschwander S.M."/>
            <person name="Ghai R."/>
        </authorList>
    </citation>
    <scope>NUCLEOTIDE SEQUENCE [LARGE SCALE GENOMIC DNA]</scope>
    <source>
        <strain evidence="21">MMS-M-51</strain>
    </source>
</reference>
<protein>
    <submittedName>
        <fullName evidence="20">TonB-dependent siderophore receptor</fullName>
    </submittedName>
</protein>
<keyword evidence="8" id="KW-0408">Iron</keyword>
<evidence type="ECO:0000256" key="11">
    <source>
        <dbReference type="ARBA" id="ARBA00023136"/>
    </source>
</evidence>
<dbReference type="Gene3D" id="2.40.170.20">
    <property type="entry name" value="TonB-dependent receptor, beta-barrel domain"/>
    <property type="match status" value="1"/>
</dbReference>
<keyword evidence="9" id="KW-0406">Ion transport</keyword>
<keyword evidence="3 14" id="KW-0813">Transport</keyword>
<dbReference type="CDD" id="cd01347">
    <property type="entry name" value="ligand_gated_channel"/>
    <property type="match status" value="1"/>
</dbReference>
<dbReference type="Pfam" id="PF00593">
    <property type="entry name" value="TonB_dep_Rec_b-barrel"/>
    <property type="match status" value="1"/>
</dbReference>
<dbReference type="InterPro" id="IPR000531">
    <property type="entry name" value="Beta-barrel_TonB"/>
</dbReference>
<evidence type="ECO:0000256" key="3">
    <source>
        <dbReference type="ARBA" id="ARBA00022448"/>
    </source>
</evidence>
<comment type="similarity">
    <text evidence="2 14 15">Belongs to the TonB-dependent receptor family.</text>
</comment>
<feature type="domain" description="TonB-dependent receptor plug" evidence="19">
    <location>
        <begin position="83"/>
        <end position="179"/>
    </location>
</feature>
<feature type="region of interest" description="Disordered" evidence="16">
    <location>
        <begin position="408"/>
        <end position="430"/>
    </location>
</feature>
<evidence type="ECO:0000256" key="1">
    <source>
        <dbReference type="ARBA" id="ARBA00004571"/>
    </source>
</evidence>